<evidence type="ECO:0008006" key="5">
    <source>
        <dbReference type="Google" id="ProtNLM"/>
    </source>
</evidence>
<evidence type="ECO:0000313" key="4">
    <source>
        <dbReference type="Proteomes" id="UP000324222"/>
    </source>
</evidence>
<dbReference type="EMBL" id="VSRR010020530">
    <property type="protein sequence ID" value="MPC63206.1"/>
    <property type="molecule type" value="Genomic_DNA"/>
</dbReference>
<organism evidence="3 4">
    <name type="scientific">Portunus trituberculatus</name>
    <name type="common">Swimming crab</name>
    <name type="synonym">Neptunus trituberculatus</name>
    <dbReference type="NCBI Taxonomy" id="210409"/>
    <lineage>
        <taxon>Eukaryota</taxon>
        <taxon>Metazoa</taxon>
        <taxon>Ecdysozoa</taxon>
        <taxon>Arthropoda</taxon>
        <taxon>Crustacea</taxon>
        <taxon>Multicrustacea</taxon>
        <taxon>Malacostraca</taxon>
        <taxon>Eumalacostraca</taxon>
        <taxon>Eucarida</taxon>
        <taxon>Decapoda</taxon>
        <taxon>Pleocyemata</taxon>
        <taxon>Brachyura</taxon>
        <taxon>Eubrachyura</taxon>
        <taxon>Portunoidea</taxon>
        <taxon>Portunidae</taxon>
        <taxon>Portuninae</taxon>
        <taxon>Portunus</taxon>
    </lineage>
</organism>
<protein>
    <recommendedName>
        <fullName evidence="5">Secreted protein</fullName>
    </recommendedName>
</protein>
<feature type="region of interest" description="Disordered" evidence="1">
    <location>
        <begin position="115"/>
        <end position="146"/>
    </location>
</feature>
<accession>A0A5B7H046</accession>
<evidence type="ECO:0000256" key="1">
    <source>
        <dbReference type="SAM" id="MobiDB-lite"/>
    </source>
</evidence>
<feature type="chain" id="PRO_5023147074" description="Secreted protein" evidence="2">
    <location>
        <begin position="17"/>
        <end position="146"/>
    </location>
</feature>
<comment type="caution">
    <text evidence="3">The sequence shown here is derived from an EMBL/GenBank/DDBJ whole genome shotgun (WGS) entry which is preliminary data.</text>
</comment>
<keyword evidence="4" id="KW-1185">Reference proteome</keyword>
<name>A0A5B7H046_PORTR</name>
<evidence type="ECO:0000313" key="3">
    <source>
        <dbReference type="EMBL" id="MPC63206.1"/>
    </source>
</evidence>
<dbReference type="Proteomes" id="UP000324222">
    <property type="component" value="Unassembled WGS sequence"/>
</dbReference>
<gene>
    <name evidence="3" type="ORF">E2C01_057300</name>
</gene>
<proteinExistence type="predicted"/>
<evidence type="ECO:0000256" key="2">
    <source>
        <dbReference type="SAM" id="SignalP"/>
    </source>
</evidence>
<dbReference type="AlphaFoldDB" id="A0A5B7H046"/>
<feature type="signal peptide" evidence="2">
    <location>
        <begin position="1"/>
        <end position="16"/>
    </location>
</feature>
<sequence>MSHLLLLPVPCSLLRAAPYTIRHEWQQVWVHGRQLVYIHVPHAGSEMSNRRALPVWRPVGLSRRGDVTPSQEMPRPGLPVPACGFLELGNAGTGCTGPLLLSLTASLMKRNVRSGNSSLGAEGDEGAPGRDVNVESGNKSHGSREV</sequence>
<reference evidence="3 4" key="1">
    <citation type="submission" date="2019-05" db="EMBL/GenBank/DDBJ databases">
        <title>Another draft genome of Portunus trituberculatus and its Hox gene families provides insights of decapod evolution.</title>
        <authorList>
            <person name="Jeong J.-H."/>
            <person name="Song I."/>
            <person name="Kim S."/>
            <person name="Choi T."/>
            <person name="Kim D."/>
            <person name="Ryu S."/>
            <person name="Kim W."/>
        </authorList>
    </citation>
    <scope>NUCLEOTIDE SEQUENCE [LARGE SCALE GENOMIC DNA]</scope>
    <source>
        <tissue evidence="3">Muscle</tissue>
    </source>
</reference>
<keyword evidence="2" id="KW-0732">Signal</keyword>